<dbReference type="InterPro" id="IPR024607">
    <property type="entry name" value="Sulfatase_CS"/>
</dbReference>
<keyword evidence="5" id="KW-0325">Glycoprotein</keyword>
<organism evidence="7 8">
    <name type="scientific">Bradyrhizobium pachyrhizi</name>
    <dbReference type="NCBI Taxonomy" id="280333"/>
    <lineage>
        <taxon>Bacteria</taxon>
        <taxon>Pseudomonadati</taxon>
        <taxon>Pseudomonadota</taxon>
        <taxon>Alphaproteobacteria</taxon>
        <taxon>Hyphomicrobiales</taxon>
        <taxon>Nitrobacteraceae</taxon>
        <taxon>Bradyrhizobium</taxon>
    </lineage>
</organism>
<comment type="caution">
    <text evidence="7">The sequence shown here is derived from an EMBL/GenBank/DDBJ whole genome shotgun (WGS) entry which is preliminary data.</text>
</comment>
<dbReference type="GO" id="GO:0016740">
    <property type="term" value="F:transferase activity"/>
    <property type="evidence" value="ECO:0007669"/>
    <property type="project" value="UniProtKB-KW"/>
</dbReference>
<dbReference type="PANTHER" id="PTHR10342:SF274">
    <property type="entry name" value="ARYLSULFATASE B"/>
    <property type="match status" value="1"/>
</dbReference>
<dbReference type="EMBL" id="WQNF01000031">
    <property type="protein sequence ID" value="MVT69586.1"/>
    <property type="molecule type" value="Genomic_DNA"/>
</dbReference>
<name>A0A844SUC2_9BRAD</name>
<keyword evidence="7" id="KW-0808">Transferase</keyword>
<proteinExistence type="inferred from homology"/>
<dbReference type="PROSITE" id="PS00149">
    <property type="entry name" value="SULFATASE_2"/>
    <property type="match status" value="1"/>
</dbReference>
<gene>
    <name evidence="7" type="ORF">GPL21_31370</name>
</gene>
<sequence length="505" mass="55748">MIDRPLDESVHSAQGNRQMNRRDLLLNGSSVLAMLALASIAPANPRSAAAQSTAPRPHIVYIVADDLGWKDVGFHGSDIKTPNIDKLAQDGARLEQFYVQPMCTPTRAALMTGRYPCRYGLQTLVIPTPAKYGLPTDEWLLPQALKEAGYRTAMVGKWHLGHADRKFWPRQRGFDYHYGSMVGEVDYFTHSSANVRDWYRNDKPVNEPGYVTQLWGADAVAQIDAHDPKTPLFLYLAFTAPHSPYQAPKEYIDRYRHIEDPTRRTYAAMITCMDDEIGKLVSALERKRMRENTLIVFMSDNGGNQTALLAGDADVSKLKLPADNGPYRGGKGALYEGGTRVAAFANWPGQIRAGEVREMMHVVDMFPTLAGLAGADLAKGSKGKPLDGLDVWATVSKGAPSPRQEVVYNIEPFRGGVRTGDWKLIWRTPLPSAIELYNIPQDPSEKTNLAESNPQKVAELQSRIAQLARESAKSLFLIDAFAAVKGASYGPPSLPSEDAFFTQGD</sequence>
<dbReference type="InterPro" id="IPR006311">
    <property type="entry name" value="TAT_signal"/>
</dbReference>
<evidence type="ECO:0000256" key="2">
    <source>
        <dbReference type="ARBA" id="ARBA00022723"/>
    </source>
</evidence>
<dbReference type="GO" id="GO:0046872">
    <property type="term" value="F:metal ion binding"/>
    <property type="evidence" value="ECO:0007669"/>
    <property type="project" value="UniProtKB-KW"/>
</dbReference>
<dbReference type="InterPro" id="IPR017850">
    <property type="entry name" value="Alkaline_phosphatase_core_sf"/>
</dbReference>
<feature type="domain" description="Sulfatase N-terminal" evidence="6">
    <location>
        <begin position="57"/>
        <end position="375"/>
    </location>
</feature>
<keyword evidence="2" id="KW-0479">Metal-binding</keyword>
<dbReference type="AlphaFoldDB" id="A0A844SUC2"/>
<accession>A0A844SUC2</accession>
<dbReference type="GO" id="GO:0008484">
    <property type="term" value="F:sulfuric ester hydrolase activity"/>
    <property type="evidence" value="ECO:0007669"/>
    <property type="project" value="InterPro"/>
</dbReference>
<evidence type="ECO:0000313" key="7">
    <source>
        <dbReference type="EMBL" id="MVT69586.1"/>
    </source>
</evidence>
<reference evidence="7 8" key="1">
    <citation type="submission" date="2019-12" db="EMBL/GenBank/DDBJ databases">
        <title>Draft genome sequences Bradyrhizobium cajani AMBPC1010, Bradyrhizobium pachyrhizi AMBPC1040 and Bradyrhizobium yuanmingense ALSPC3051, three plant growth promoting strains isolated from nodules of Cajanus cajan L. in Dominican Republic.</title>
        <authorList>
            <person name="Flores-Felix J.D."/>
            <person name="Araujo J."/>
            <person name="Diaz-Alcantara C."/>
            <person name="Gonzalez-Andres F."/>
            <person name="Velazquez E."/>
        </authorList>
    </citation>
    <scope>NUCLEOTIDE SEQUENCE [LARGE SCALE GENOMIC DNA]</scope>
    <source>
        <strain evidence="7 8">1040</strain>
    </source>
</reference>
<comment type="similarity">
    <text evidence="1">Belongs to the sulfatase family.</text>
</comment>
<evidence type="ECO:0000256" key="5">
    <source>
        <dbReference type="ARBA" id="ARBA00023180"/>
    </source>
</evidence>
<dbReference type="Pfam" id="PF00884">
    <property type="entry name" value="Sulfatase"/>
    <property type="match status" value="1"/>
</dbReference>
<keyword evidence="3 7" id="KW-0378">Hydrolase</keyword>
<dbReference type="Gene3D" id="3.30.1120.10">
    <property type="match status" value="1"/>
</dbReference>
<dbReference type="PROSITE" id="PS00523">
    <property type="entry name" value="SULFATASE_1"/>
    <property type="match status" value="1"/>
</dbReference>
<dbReference type="Gene3D" id="3.40.720.10">
    <property type="entry name" value="Alkaline Phosphatase, subunit A"/>
    <property type="match status" value="1"/>
</dbReference>
<evidence type="ECO:0000256" key="3">
    <source>
        <dbReference type="ARBA" id="ARBA00022801"/>
    </source>
</evidence>
<protein>
    <submittedName>
        <fullName evidence="7">Sulfatase-like hydrolase/transferase</fullName>
    </submittedName>
</protein>
<dbReference type="PANTHER" id="PTHR10342">
    <property type="entry name" value="ARYLSULFATASE"/>
    <property type="match status" value="1"/>
</dbReference>
<keyword evidence="8" id="KW-1185">Reference proteome</keyword>
<evidence type="ECO:0000259" key="6">
    <source>
        <dbReference type="Pfam" id="PF00884"/>
    </source>
</evidence>
<dbReference type="Proteomes" id="UP000436468">
    <property type="component" value="Unassembled WGS sequence"/>
</dbReference>
<dbReference type="CDD" id="cd16029">
    <property type="entry name" value="4-S"/>
    <property type="match status" value="1"/>
</dbReference>
<dbReference type="InterPro" id="IPR000917">
    <property type="entry name" value="Sulfatase_N"/>
</dbReference>
<dbReference type="SUPFAM" id="SSF53649">
    <property type="entry name" value="Alkaline phosphatase-like"/>
    <property type="match status" value="1"/>
</dbReference>
<evidence type="ECO:0000256" key="1">
    <source>
        <dbReference type="ARBA" id="ARBA00008779"/>
    </source>
</evidence>
<evidence type="ECO:0000256" key="4">
    <source>
        <dbReference type="ARBA" id="ARBA00022837"/>
    </source>
</evidence>
<dbReference type="PROSITE" id="PS51318">
    <property type="entry name" value="TAT"/>
    <property type="match status" value="1"/>
</dbReference>
<dbReference type="RefSeq" id="WP_157347861.1">
    <property type="nucleotide sequence ID" value="NZ_CP121667.1"/>
</dbReference>
<keyword evidence="4" id="KW-0106">Calcium</keyword>
<evidence type="ECO:0000313" key="8">
    <source>
        <dbReference type="Proteomes" id="UP000436468"/>
    </source>
</evidence>
<dbReference type="InterPro" id="IPR047115">
    <property type="entry name" value="ARSB"/>
</dbReference>